<dbReference type="EMBL" id="VOMC01000075">
    <property type="protein sequence ID" value="NVI09309.1"/>
    <property type="molecule type" value="Genomic_DNA"/>
</dbReference>
<accession>A0ABX2NXQ4</accession>
<gene>
    <name evidence="1" type="ORF">FSB64_37720</name>
</gene>
<keyword evidence="2" id="KW-1185">Reference proteome</keyword>
<name>A0ABX2NXQ4_9BURK</name>
<evidence type="ECO:0000313" key="1">
    <source>
        <dbReference type="EMBL" id="NVI09309.1"/>
    </source>
</evidence>
<sequence length="89" mass="9624">MLQPLSAPLQRGLRFFRLLIPAQPTAFLAVRLPQGQLFGLTTFPFHHTTGSGFAFSPVDTCDDVLRISSRATVHPPFGQCLSAALASLT</sequence>
<comment type="caution">
    <text evidence="1">The sequence shown here is derived from an EMBL/GenBank/DDBJ whole genome shotgun (WGS) entry which is preliminary data.</text>
</comment>
<proteinExistence type="predicted"/>
<reference evidence="1 2" key="1">
    <citation type="submission" date="2019-08" db="EMBL/GenBank/DDBJ databases">
        <title>Paraburkholderia simonii sp. nov. and P. youngii sp. nov. Brazilian and Mexican Mimosa-associated rhizobia.</title>
        <authorList>
            <person name="Mavima L."/>
            <person name="Beukes C.W."/>
            <person name="Palmer M."/>
            <person name="De Meyer S.E."/>
            <person name="James E.K."/>
            <person name="Maluk M."/>
            <person name="Avontuur J.R."/>
            <person name="Chan W.Y."/>
            <person name="Venter S.N."/>
            <person name="Steenkamp E.T."/>
        </authorList>
    </citation>
    <scope>NUCLEOTIDE SEQUENCE [LARGE SCALE GENOMIC DNA]</scope>
    <source>
        <strain evidence="1 2">JPY454</strain>
    </source>
</reference>
<organism evidence="1 2">
    <name type="scientific">Paraburkholderia youngii</name>
    <dbReference type="NCBI Taxonomy" id="2782701"/>
    <lineage>
        <taxon>Bacteria</taxon>
        <taxon>Pseudomonadati</taxon>
        <taxon>Pseudomonadota</taxon>
        <taxon>Betaproteobacteria</taxon>
        <taxon>Burkholderiales</taxon>
        <taxon>Burkholderiaceae</taxon>
        <taxon>Paraburkholderia</taxon>
    </lineage>
</organism>
<protein>
    <submittedName>
        <fullName evidence="1">Uncharacterized protein</fullName>
    </submittedName>
</protein>
<dbReference type="Proteomes" id="UP000821598">
    <property type="component" value="Unassembled WGS sequence"/>
</dbReference>
<evidence type="ECO:0000313" key="2">
    <source>
        <dbReference type="Proteomes" id="UP000821598"/>
    </source>
</evidence>